<feature type="region of interest" description="Disordered" evidence="1">
    <location>
        <begin position="1"/>
        <end position="33"/>
    </location>
</feature>
<feature type="compositionally biased region" description="Basic and acidic residues" evidence="1">
    <location>
        <begin position="10"/>
        <end position="19"/>
    </location>
</feature>
<proteinExistence type="predicted"/>
<comment type="caution">
    <text evidence="2">The sequence shown here is derived from an EMBL/GenBank/DDBJ whole genome shotgun (WGS) entry which is preliminary data.</text>
</comment>
<feature type="non-terminal residue" evidence="2">
    <location>
        <position position="82"/>
    </location>
</feature>
<accession>A0A813KMA5</accession>
<dbReference type="EMBL" id="CAJNNW010031734">
    <property type="protein sequence ID" value="CAE8708650.1"/>
    <property type="molecule type" value="Genomic_DNA"/>
</dbReference>
<evidence type="ECO:0000313" key="2">
    <source>
        <dbReference type="EMBL" id="CAE8708650.1"/>
    </source>
</evidence>
<evidence type="ECO:0000313" key="3">
    <source>
        <dbReference type="Proteomes" id="UP000626109"/>
    </source>
</evidence>
<sequence>DEWTEEEWDQWNRREKQKQSAEMPTGSAPSTDGIVSHLSWRVCLKNSAMSVEPGRLFFSEIPKGIDPRIKDMLQPIFSHINR</sequence>
<evidence type="ECO:0000256" key="1">
    <source>
        <dbReference type="SAM" id="MobiDB-lite"/>
    </source>
</evidence>
<organism evidence="2 3">
    <name type="scientific">Polarella glacialis</name>
    <name type="common">Dinoflagellate</name>
    <dbReference type="NCBI Taxonomy" id="89957"/>
    <lineage>
        <taxon>Eukaryota</taxon>
        <taxon>Sar</taxon>
        <taxon>Alveolata</taxon>
        <taxon>Dinophyceae</taxon>
        <taxon>Suessiales</taxon>
        <taxon>Suessiaceae</taxon>
        <taxon>Polarella</taxon>
    </lineage>
</organism>
<name>A0A813KMA5_POLGL</name>
<dbReference type="Proteomes" id="UP000626109">
    <property type="component" value="Unassembled WGS sequence"/>
</dbReference>
<reference evidence="2" key="1">
    <citation type="submission" date="2021-02" db="EMBL/GenBank/DDBJ databases">
        <authorList>
            <person name="Dougan E. K."/>
            <person name="Rhodes N."/>
            <person name="Thang M."/>
            <person name="Chan C."/>
        </authorList>
    </citation>
    <scope>NUCLEOTIDE SEQUENCE</scope>
</reference>
<protein>
    <submittedName>
        <fullName evidence="2">Uncharacterized protein</fullName>
    </submittedName>
</protein>
<dbReference type="AlphaFoldDB" id="A0A813KMA5"/>
<gene>
    <name evidence="2" type="ORF">PGLA2088_LOCUS35018</name>
</gene>
<feature type="non-terminal residue" evidence="2">
    <location>
        <position position="1"/>
    </location>
</feature>